<dbReference type="CDD" id="cd13530">
    <property type="entry name" value="PBP2_peptides_like"/>
    <property type="match status" value="1"/>
</dbReference>
<dbReference type="PANTHER" id="PTHR35936">
    <property type="entry name" value="MEMBRANE-BOUND LYTIC MUREIN TRANSGLYCOSYLASE F"/>
    <property type="match status" value="1"/>
</dbReference>
<keyword evidence="3 5" id="KW-0732">Signal</keyword>
<dbReference type="PROSITE" id="PS01039">
    <property type="entry name" value="SBP_BACTERIAL_3"/>
    <property type="match status" value="1"/>
</dbReference>
<evidence type="ECO:0000256" key="5">
    <source>
        <dbReference type="SAM" id="SignalP"/>
    </source>
</evidence>
<evidence type="ECO:0000256" key="1">
    <source>
        <dbReference type="ARBA" id="ARBA00004196"/>
    </source>
</evidence>
<evidence type="ECO:0000313" key="8">
    <source>
        <dbReference type="Proteomes" id="UP000020218"/>
    </source>
</evidence>
<evidence type="ECO:0000259" key="6">
    <source>
        <dbReference type="SMART" id="SM00062"/>
    </source>
</evidence>
<evidence type="ECO:0000313" key="7">
    <source>
        <dbReference type="EMBL" id="EXI69669.1"/>
    </source>
</evidence>
<dbReference type="InterPro" id="IPR018313">
    <property type="entry name" value="SBP_3_CS"/>
</dbReference>
<proteinExistence type="inferred from homology"/>
<dbReference type="SUPFAM" id="SSF53850">
    <property type="entry name" value="Periplasmic binding protein-like II"/>
    <property type="match status" value="1"/>
</dbReference>
<protein>
    <submittedName>
        <fullName evidence="7">Sulfate starvation-induced protein 7</fullName>
    </submittedName>
</protein>
<dbReference type="Gene3D" id="3.40.190.10">
    <property type="entry name" value="Periplasmic binding protein-like II"/>
    <property type="match status" value="2"/>
</dbReference>
<dbReference type="AlphaFoldDB" id="A0A011PTH6"/>
<dbReference type="PANTHER" id="PTHR35936:SF19">
    <property type="entry name" value="AMINO-ACID-BINDING PROTEIN YXEM-RELATED"/>
    <property type="match status" value="1"/>
</dbReference>
<dbReference type="SMART" id="SM00062">
    <property type="entry name" value="PBPb"/>
    <property type="match status" value="1"/>
</dbReference>
<reference evidence="7" key="1">
    <citation type="submission" date="2014-02" db="EMBL/GenBank/DDBJ databases">
        <title>Expanding our view of genomic diversity in Candidatus Accumulibacter clades.</title>
        <authorList>
            <person name="Skennerton C.T."/>
            <person name="Barr J.J."/>
            <person name="Slater F.R."/>
            <person name="Bond P.L."/>
            <person name="Tyson G.W."/>
        </authorList>
    </citation>
    <scope>NUCLEOTIDE SEQUENCE [LARGE SCALE GENOMIC DNA]</scope>
</reference>
<feature type="chain" id="PRO_5001462956" evidence="5">
    <location>
        <begin position="25"/>
        <end position="257"/>
    </location>
</feature>
<accession>A0A011PTH6</accession>
<feature type="domain" description="Solute-binding protein family 3/N-terminal" evidence="6">
    <location>
        <begin position="35"/>
        <end position="252"/>
    </location>
</feature>
<sequence length="257" mass="27947">MRFLVKLLSAVIPLSLVLSGPVAAREWDAIKQSGTIIVATEGGFQPFNYYDGPKLTGFEVELAEAIAKKLGLKLEWRVVPFDGQIAALKQDRFDFAIASHGYTAERAKSVDFANPHYCTGGQIAAHKDGPLTVAALDGKTVGVQLATSYADAAKKIKGIKTIKTYKGDPEAFAALKAKKVDAWISDKFTVKATLEKNPDAGITAGEQVFVERVSMILRKNNKGLAEQLNQALAELMKDGTYKALSEKYFKEDISCRS</sequence>
<evidence type="ECO:0000256" key="3">
    <source>
        <dbReference type="ARBA" id="ARBA00022729"/>
    </source>
</evidence>
<comment type="subcellular location">
    <subcellularLocation>
        <location evidence="1">Cell envelope</location>
    </subcellularLocation>
</comment>
<evidence type="ECO:0000256" key="4">
    <source>
        <dbReference type="RuleBase" id="RU003744"/>
    </source>
</evidence>
<name>A0A011PTH6_9PROT</name>
<dbReference type="Proteomes" id="UP000020218">
    <property type="component" value="Unassembled WGS sequence"/>
</dbReference>
<feature type="signal peptide" evidence="5">
    <location>
        <begin position="1"/>
        <end position="24"/>
    </location>
</feature>
<keyword evidence="8" id="KW-1185">Reference proteome</keyword>
<dbReference type="GO" id="GO:0030313">
    <property type="term" value="C:cell envelope"/>
    <property type="evidence" value="ECO:0007669"/>
    <property type="project" value="UniProtKB-SubCell"/>
</dbReference>
<organism evidence="7 8">
    <name type="scientific">Candidatus Accumulibacter adjunctus</name>
    <dbReference type="NCBI Taxonomy" id="1454001"/>
    <lineage>
        <taxon>Bacteria</taxon>
        <taxon>Pseudomonadati</taxon>
        <taxon>Pseudomonadota</taxon>
        <taxon>Betaproteobacteria</taxon>
        <taxon>Candidatus Accumulibacter</taxon>
    </lineage>
</organism>
<dbReference type="Pfam" id="PF00497">
    <property type="entry name" value="SBP_bac_3"/>
    <property type="match status" value="1"/>
</dbReference>
<dbReference type="EMBL" id="JFAX01000001">
    <property type="protein sequence ID" value="EXI69669.1"/>
    <property type="molecule type" value="Genomic_DNA"/>
</dbReference>
<dbReference type="STRING" id="1454001.AW08_00162"/>
<dbReference type="PATRIC" id="fig|1454001.3.peg.345"/>
<comment type="caution">
    <text evidence="7">The sequence shown here is derived from an EMBL/GenBank/DDBJ whole genome shotgun (WGS) entry which is preliminary data.</text>
</comment>
<evidence type="ECO:0000256" key="2">
    <source>
        <dbReference type="ARBA" id="ARBA00010333"/>
    </source>
</evidence>
<comment type="similarity">
    <text evidence="2 4">Belongs to the bacterial solute-binding protein 3 family.</text>
</comment>
<gene>
    <name evidence="7" type="primary">fliY_1</name>
    <name evidence="7" type="ORF">AW08_00162</name>
</gene>
<dbReference type="InterPro" id="IPR001638">
    <property type="entry name" value="Solute-binding_3/MltF_N"/>
</dbReference>